<comment type="caution">
    <text evidence="1">The sequence shown here is derived from an EMBL/GenBank/DDBJ whole genome shotgun (WGS) entry which is preliminary data.</text>
</comment>
<protein>
    <submittedName>
        <fullName evidence="1">Uncharacterized protein</fullName>
    </submittedName>
</protein>
<name>A0ABU6GAX1_9BACL</name>
<evidence type="ECO:0000313" key="2">
    <source>
        <dbReference type="Proteomes" id="UP001338137"/>
    </source>
</evidence>
<dbReference type="Proteomes" id="UP001338137">
    <property type="component" value="Unassembled WGS sequence"/>
</dbReference>
<reference evidence="1 2" key="1">
    <citation type="submission" date="2023-03" db="EMBL/GenBank/DDBJ databases">
        <title>Bacillus Genome Sequencing.</title>
        <authorList>
            <person name="Dunlap C."/>
        </authorList>
    </citation>
    <scope>NUCLEOTIDE SEQUENCE [LARGE SCALE GENOMIC DNA]</scope>
    <source>
        <strain evidence="1 2">BD-533</strain>
    </source>
</reference>
<dbReference type="EMBL" id="JARLKY010000090">
    <property type="protein sequence ID" value="MEC0231287.1"/>
    <property type="molecule type" value="Genomic_DNA"/>
</dbReference>
<dbReference type="RefSeq" id="WP_326075267.1">
    <property type="nucleotide sequence ID" value="NZ_JARLKY010000090.1"/>
</dbReference>
<evidence type="ECO:0000313" key="1">
    <source>
        <dbReference type="EMBL" id="MEC0231287.1"/>
    </source>
</evidence>
<accession>A0ABU6GAX1</accession>
<dbReference type="Gene3D" id="2.30.110.40">
    <property type="entry name" value="Phage tail tube protein"/>
    <property type="match status" value="1"/>
</dbReference>
<dbReference type="InterPro" id="IPR038628">
    <property type="entry name" value="XkdM-like_sf"/>
</dbReference>
<organism evidence="1 2">
    <name type="scientific">Paenibacillus alba</name>
    <dbReference type="NCBI Taxonomy" id="1197127"/>
    <lineage>
        <taxon>Bacteria</taxon>
        <taxon>Bacillati</taxon>
        <taxon>Bacillota</taxon>
        <taxon>Bacilli</taxon>
        <taxon>Bacillales</taxon>
        <taxon>Paenibacillaceae</taxon>
        <taxon>Paenibacillus</taxon>
    </lineage>
</organism>
<gene>
    <name evidence="1" type="ORF">P4I72_29735</name>
</gene>
<keyword evidence="2" id="KW-1185">Reference proteome</keyword>
<sequence>MAVTPLQGYDVSVTVIGPNGPDLVGEFEEMDLTIAHDVDEYQTLNSRMPILLDGEVKLDGTLKRGMIDVGKSLQVLFGSASLSPGQVFTSPRYIISVNFNNATKGLVGRYTLTGCIFLDFNLSASKGKSVVNSSFKFRAQGIQEA</sequence>
<proteinExistence type="predicted"/>